<evidence type="ECO:0000256" key="1">
    <source>
        <dbReference type="SAM" id="MobiDB-lite"/>
    </source>
</evidence>
<feature type="region of interest" description="Disordered" evidence="1">
    <location>
        <begin position="74"/>
        <end position="95"/>
    </location>
</feature>
<comment type="caution">
    <text evidence="3">The sequence shown here is derived from an EMBL/GenBank/DDBJ whole genome shotgun (WGS) entry which is preliminary data.</text>
</comment>
<protein>
    <submittedName>
        <fullName evidence="3">Uncharacterized protein</fullName>
    </submittedName>
</protein>
<name>A0A2M8P1Y5_9CHLR</name>
<feature type="transmembrane region" description="Helical" evidence="2">
    <location>
        <begin position="40"/>
        <end position="65"/>
    </location>
</feature>
<dbReference type="AlphaFoldDB" id="A0A2M8P1Y5"/>
<dbReference type="Proteomes" id="UP000228921">
    <property type="component" value="Unassembled WGS sequence"/>
</dbReference>
<keyword evidence="2" id="KW-0472">Membrane</keyword>
<evidence type="ECO:0000313" key="3">
    <source>
        <dbReference type="EMBL" id="PJF31559.1"/>
    </source>
</evidence>
<dbReference type="EMBL" id="PGTK01000003">
    <property type="protein sequence ID" value="PJF31559.1"/>
    <property type="molecule type" value="Genomic_DNA"/>
</dbReference>
<evidence type="ECO:0000313" key="4">
    <source>
        <dbReference type="Proteomes" id="UP000228921"/>
    </source>
</evidence>
<keyword evidence="2" id="KW-0812">Transmembrane</keyword>
<proteinExistence type="predicted"/>
<keyword evidence="2" id="KW-1133">Transmembrane helix</keyword>
<sequence>MAHGAPKIGISSKGGTIPVSQILRTAWERFQIIGQANGDYIARFVTFVMYFSVLIPFALITRFLVDPLEVRKSAQPHWRKRKPVGESLEDARSQS</sequence>
<evidence type="ECO:0000256" key="2">
    <source>
        <dbReference type="SAM" id="Phobius"/>
    </source>
</evidence>
<accession>A0A2M8P1Y5</accession>
<gene>
    <name evidence="3" type="ORF">CUN51_04310</name>
</gene>
<organism evidence="3 4">
    <name type="scientific">Candidatus Thermofonsia Clade 1 bacterium</name>
    <dbReference type="NCBI Taxonomy" id="2364210"/>
    <lineage>
        <taxon>Bacteria</taxon>
        <taxon>Bacillati</taxon>
        <taxon>Chloroflexota</taxon>
        <taxon>Candidatus Thermofontia</taxon>
        <taxon>Candidatus Thermofonsia Clade 1</taxon>
    </lineage>
</organism>
<reference evidence="3 4" key="1">
    <citation type="submission" date="2017-11" db="EMBL/GenBank/DDBJ databases">
        <title>Evolution of Phototrophy in the Chloroflexi Phylum Driven by Horizontal Gene Transfer.</title>
        <authorList>
            <person name="Ward L.M."/>
            <person name="Hemp J."/>
            <person name="Shih P.M."/>
            <person name="Mcglynn S.E."/>
            <person name="Fischer W."/>
        </authorList>
    </citation>
    <scope>NUCLEOTIDE SEQUENCE [LARGE SCALE GENOMIC DNA]</scope>
    <source>
        <strain evidence="3">CP2_2F</strain>
    </source>
</reference>